<evidence type="ECO:0000313" key="1">
    <source>
        <dbReference type="EMBL" id="MCE3049724.1"/>
    </source>
</evidence>
<comment type="caution">
    <text evidence="1">The sequence shown here is derived from an EMBL/GenBank/DDBJ whole genome shotgun (WGS) entry which is preliminary data.</text>
</comment>
<name>A0ABS8WI91_DATST</name>
<reference evidence="1 2" key="1">
    <citation type="journal article" date="2021" name="BMC Genomics">
        <title>Datura genome reveals duplications of psychoactive alkaloid biosynthetic genes and high mutation rate following tissue culture.</title>
        <authorList>
            <person name="Rajewski A."/>
            <person name="Carter-House D."/>
            <person name="Stajich J."/>
            <person name="Litt A."/>
        </authorList>
    </citation>
    <scope>NUCLEOTIDE SEQUENCE [LARGE SCALE GENOMIC DNA]</scope>
    <source>
        <strain evidence="1">AR-01</strain>
    </source>
</reference>
<dbReference type="EMBL" id="JACEIK010007091">
    <property type="protein sequence ID" value="MCE3049724.1"/>
    <property type="molecule type" value="Genomic_DNA"/>
</dbReference>
<dbReference type="Proteomes" id="UP000823775">
    <property type="component" value="Unassembled WGS sequence"/>
</dbReference>
<proteinExistence type="predicted"/>
<gene>
    <name evidence="1" type="ORF">HAX54_045600</name>
</gene>
<evidence type="ECO:0000313" key="2">
    <source>
        <dbReference type="Proteomes" id="UP000823775"/>
    </source>
</evidence>
<sequence>MVFRFRNVELTLTIEEVLASYEILAGLRGTHPYMGRVLRQLGMRQETPQVGEMTRYITEHEEGVVTLKDMIVRGWRQRKFGEPMVKNRFKPKCSYTYKEKLKKNLAGILVPGLNEPTQIADNESKHQIQLHRLQDKYQESEISHRRQHWEDALTIHHLREELKSDKQELEDARHCLIELDDCMNQQVTNIEKMSFESKAQLAGVT</sequence>
<organism evidence="1 2">
    <name type="scientific">Datura stramonium</name>
    <name type="common">Jimsonweed</name>
    <name type="synonym">Common thornapple</name>
    <dbReference type="NCBI Taxonomy" id="4076"/>
    <lineage>
        <taxon>Eukaryota</taxon>
        <taxon>Viridiplantae</taxon>
        <taxon>Streptophyta</taxon>
        <taxon>Embryophyta</taxon>
        <taxon>Tracheophyta</taxon>
        <taxon>Spermatophyta</taxon>
        <taxon>Magnoliopsida</taxon>
        <taxon>eudicotyledons</taxon>
        <taxon>Gunneridae</taxon>
        <taxon>Pentapetalae</taxon>
        <taxon>asterids</taxon>
        <taxon>lamiids</taxon>
        <taxon>Solanales</taxon>
        <taxon>Solanaceae</taxon>
        <taxon>Solanoideae</taxon>
        <taxon>Datureae</taxon>
        <taxon>Datura</taxon>
    </lineage>
</organism>
<protein>
    <submittedName>
        <fullName evidence="1">Uncharacterized protein</fullName>
    </submittedName>
</protein>
<keyword evidence="2" id="KW-1185">Reference proteome</keyword>
<accession>A0ABS8WI91</accession>